<dbReference type="Proteomes" id="UP000625682">
    <property type="component" value="Unassembled WGS sequence"/>
</dbReference>
<gene>
    <name evidence="1" type="ORF">GCM10012282_46060</name>
</gene>
<reference evidence="1" key="2">
    <citation type="submission" date="2020-09" db="EMBL/GenBank/DDBJ databases">
        <authorList>
            <person name="Sun Q."/>
            <person name="Zhou Y."/>
        </authorList>
    </citation>
    <scope>NUCLEOTIDE SEQUENCE</scope>
    <source>
        <strain evidence="1">CGMCC 4.7272</strain>
    </source>
</reference>
<evidence type="ECO:0000313" key="1">
    <source>
        <dbReference type="EMBL" id="GGJ43972.1"/>
    </source>
</evidence>
<proteinExistence type="predicted"/>
<dbReference type="InterPro" id="IPR046262">
    <property type="entry name" value="DUF6295"/>
</dbReference>
<keyword evidence="2" id="KW-1185">Reference proteome</keyword>
<dbReference type="AlphaFoldDB" id="A0A917NZB8"/>
<name>A0A917NZB8_9ACTN</name>
<evidence type="ECO:0000313" key="2">
    <source>
        <dbReference type="Proteomes" id="UP000625682"/>
    </source>
</evidence>
<organism evidence="1 2">
    <name type="scientific">Streptomyces lacrimifluminis</name>
    <dbReference type="NCBI Taxonomy" id="1500077"/>
    <lineage>
        <taxon>Bacteria</taxon>
        <taxon>Bacillati</taxon>
        <taxon>Actinomycetota</taxon>
        <taxon>Actinomycetes</taxon>
        <taxon>Kitasatosporales</taxon>
        <taxon>Streptomycetaceae</taxon>
        <taxon>Streptomyces</taxon>
    </lineage>
</organism>
<reference evidence="1" key="1">
    <citation type="journal article" date="2014" name="Int. J. Syst. Evol. Microbiol.">
        <title>Complete genome sequence of Corynebacterium casei LMG S-19264T (=DSM 44701T), isolated from a smear-ripened cheese.</title>
        <authorList>
            <consortium name="US DOE Joint Genome Institute (JGI-PGF)"/>
            <person name="Walter F."/>
            <person name="Albersmeier A."/>
            <person name="Kalinowski J."/>
            <person name="Ruckert C."/>
        </authorList>
    </citation>
    <scope>NUCLEOTIDE SEQUENCE</scope>
    <source>
        <strain evidence="1">CGMCC 4.7272</strain>
    </source>
</reference>
<comment type="caution">
    <text evidence="1">The sequence shown here is derived from an EMBL/GenBank/DDBJ whole genome shotgun (WGS) entry which is preliminary data.</text>
</comment>
<accession>A0A917NZB8</accession>
<sequence>MCTWMTEQIGIAGAARGVPDWLKVTRANVFYDHPVSAPFDHALIIDFVNPDAGVGARVGIELSAASAWELVRAITAALESPEAQADLAAERHVLPGPEHETVS</sequence>
<dbReference type="Pfam" id="PF19812">
    <property type="entry name" value="DUF6295"/>
    <property type="match status" value="1"/>
</dbReference>
<dbReference type="EMBL" id="BMMU01000015">
    <property type="protein sequence ID" value="GGJ43972.1"/>
    <property type="molecule type" value="Genomic_DNA"/>
</dbReference>
<protein>
    <submittedName>
        <fullName evidence="1">Uncharacterized protein</fullName>
    </submittedName>
</protein>